<proteinExistence type="predicted"/>
<evidence type="ECO:0000313" key="2">
    <source>
        <dbReference type="Proteomes" id="UP000050525"/>
    </source>
</evidence>
<protein>
    <submittedName>
        <fullName evidence="1">Uncharacterized protein</fullName>
    </submittedName>
</protein>
<accession>A0A151NUM4</accession>
<name>A0A151NUM4_ALLMI</name>
<dbReference type="Proteomes" id="UP000050525">
    <property type="component" value="Unassembled WGS sequence"/>
</dbReference>
<dbReference type="AlphaFoldDB" id="A0A151NUM4"/>
<reference evidence="1 2" key="1">
    <citation type="journal article" date="2012" name="Genome Biol.">
        <title>Sequencing three crocodilian genomes to illuminate the evolution of archosaurs and amniotes.</title>
        <authorList>
            <person name="St John J.A."/>
            <person name="Braun E.L."/>
            <person name="Isberg S.R."/>
            <person name="Miles L.G."/>
            <person name="Chong A.Y."/>
            <person name="Gongora J."/>
            <person name="Dalzell P."/>
            <person name="Moran C."/>
            <person name="Bed'hom B."/>
            <person name="Abzhanov A."/>
            <person name="Burgess S.C."/>
            <person name="Cooksey A.M."/>
            <person name="Castoe T.A."/>
            <person name="Crawford N.G."/>
            <person name="Densmore L.D."/>
            <person name="Drew J.C."/>
            <person name="Edwards S.V."/>
            <person name="Faircloth B.C."/>
            <person name="Fujita M.K."/>
            <person name="Greenwold M.J."/>
            <person name="Hoffmann F.G."/>
            <person name="Howard J.M."/>
            <person name="Iguchi T."/>
            <person name="Janes D.E."/>
            <person name="Khan S.Y."/>
            <person name="Kohno S."/>
            <person name="de Koning A.J."/>
            <person name="Lance S.L."/>
            <person name="McCarthy F.M."/>
            <person name="McCormack J.E."/>
            <person name="Merchant M.E."/>
            <person name="Peterson D.G."/>
            <person name="Pollock D.D."/>
            <person name="Pourmand N."/>
            <person name="Raney B.J."/>
            <person name="Roessler K.A."/>
            <person name="Sanford J.R."/>
            <person name="Sawyer R.H."/>
            <person name="Schmidt C.J."/>
            <person name="Triplett E.W."/>
            <person name="Tuberville T.D."/>
            <person name="Venegas-Anaya M."/>
            <person name="Howard J.T."/>
            <person name="Jarvis E.D."/>
            <person name="Guillette L.J.Jr."/>
            <person name="Glenn T.C."/>
            <person name="Green R.E."/>
            <person name="Ray D.A."/>
        </authorList>
    </citation>
    <scope>NUCLEOTIDE SEQUENCE [LARGE SCALE GENOMIC DNA]</scope>
    <source>
        <strain evidence="1">KSC_2009_1</strain>
    </source>
</reference>
<comment type="caution">
    <text evidence="1">The sequence shown here is derived from an EMBL/GenBank/DDBJ whole genome shotgun (WGS) entry which is preliminary data.</text>
</comment>
<evidence type="ECO:0000313" key="1">
    <source>
        <dbReference type="EMBL" id="KYO40464.1"/>
    </source>
</evidence>
<organism evidence="1 2">
    <name type="scientific">Alligator mississippiensis</name>
    <name type="common">American alligator</name>
    <dbReference type="NCBI Taxonomy" id="8496"/>
    <lineage>
        <taxon>Eukaryota</taxon>
        <taxon>Metazoa</taxon>
        <taxon>Chordata</taxon>
        <taxon>Craniata</taxon>
        <taxon>Vertebrata</taxon>
        <taxon>Euteleostomi</taxon>
        <taxon>Archelosauria</taxon>
        <taxon>Archosauria</taxon>
        <taxon>Crocodylia</taxon>
        <taxon>Alligatoridae</taxon>
        <taxon>Alligatorinae</taxon>
        <taxon>Alligator</taxon>
    </lineage>
</organism>
<dbReference type="EMBL" id="AKHW03001922">
    <property type="protein sequence ID" value="KYO40464.1"/>
    <property type="molecule type" value="Genomic_DNA"/>
</dbReference>
<sequence>MSGKPEVRAQDCSNPLPHSQTMNYAANLQAWVHVAKWHNCNALRQRKELRVGSPNSRILVCLHHSPKEMRIIFDFLLDTL</sequence>
<gene>
    <name evidence="1" type="ORF">Y1Q_0009509</name>
</gene>
<keyword evidence="2" id="KW-1185">Reference proteome</keyword>